<dbReference type="InterPro" id="IPR038770">
    <property type="entry name" value="Na+/solute_symporter_sf"/>
</dbReference>
<dbReference type="EMBL" id="JBHFEH010000001">
    <property type="protein sequence ID" value="KAL2059116.1"/>
    <property type="molecule type" value="Genomic_DNA"/>
</dbReference>
<feature type="transmembrane region" description="Helical" evidence="2">
    <location>
        <begin position="85"/>
        <end position="102"/>
    </location>
</feature>
<sequence length="225" mass="24934">MPPQQPNGEATGQIEAASNGPSTSKNTTNTSHIENGEEAWIQHNGSQSRSSIRYDQVRVTIALAAFSQDPDVDAISRRSGVVDQWFLLALGFFILLASQVQVRGSQHKKKEIVVTYLLVAIIFSITGCTLPTKVLLASYSRWKLHVFIQIQSFLITSAIVYAVVSLCATNPDFMAPSRHDIHRMCANHYLFQRYDDEANQALIVVQSTLGNYLGLFILPLLILNA</sequence>
<organism evidence="3 4">
    <name type="scientific">Lepraria finkii</name>
    <dbReference type="NCBI Taxonomy" id="1340010"/>
    <lineage>
        <taxon>Eukaryota</taxon>
        <taxon>Fungi</taxon>
        <taxon>Dikarya</taxon>
        <taxon>Ascomycota</taxon>
        <taxon>Pezizomycotina</taxon>
        <taxon>Lecanoromycetes</taxon>
        <taxon>OSLEUM clade</taxon>
        <taxon>Lecanoromycetidae</taxon>
        <taxon>Lecanorales</taxon>
        <taxon>Lecanorineae</taxon>
        <taxon>Stereocaulaceae</taxon>
        <taxon>Lepraria</taxon>
    </lineage>
</organism>
<keyword evidence="2" id="KW-1133">Transmembrane helix</keyword>
<evidence type="ECO:0000256" key="1">
    <source>
        <dbReference type="SAM" id="MobiDB-lite"/>
    </source>
</evidence>
<feature type="region of interest" description="Disordered" evidence="1">
    <location>
        <begin position="1"/>
        <end position="30"/>
    </location>
</feature>
<feature type="transmembrane region" description="Helical" evidence="2">
    <location>
        <begin position="201"/>
        <end position="223"/>
    </location>
</feature>
<feature type="compositionally biased region" description="Polar residues" evidence="1">
    <location>
        <begin position="1"/>
        <end position="10"/>
    </location>
</feature>
<keyword evidence="2" id="KW-0472">Membrane</keyword>
<dbReference type="Proteomes" id="UP001590951">
    <property type="component" value="Unassembled WGS sequence"/>
</dbReference>
<feature type="transmembrane region" description="Helical" evidence="2">
    <location>
        <begin position="144"/>
        <end position="164"/>
    </location>
</feature>
<feature type="compositionally biased region" description="Polar residues" evidence="1">
    <location>
        <begin position="19"/>
        <end position="30"/>
    </location>
</feature>
<proteinExistence type="predicted"/>
<feature type="transmembrane region" description="Helical" evidence="2">
    <location>
        <begin position="114"/>
        <end position="132"/>
    </location>
</feature>
<reference evidence="3 4" key="1">
    <citation type="submission" date="2024-09" db="EMBL/GenBank/DDBJ databases">
        <title>Rethinking Asexuality: The Enigmatic Case of Functional Sexual Genes in Lepraria (Stereocaulaceae).</title>
        <authorList>
            <person name="Doellman M."/>
            <person name="Sun Y."/>
            <person name="Barcenas-Pena A."/>
            <person name="Lumbsch H.T."/>
            <person name="Grewe F."/>
        </authorList>
    </citation>
    <scope>NUCLEOTIDE SEQUENCE [LARGE SCALE GENOMIC DNA]</scope>
    <source>
        <strain evidence="3 4">Grewe 0041</strain>
    </source>
</reference>
<dbReference type="Pfam" id="PF13593">
    <property type="entry name" value="SBF_like"/>
    <property type="match status" value="1"/>
</dbReference>
<evidence type="ECO:0000256" key="2">
    <source>
        <dbReference type="SAM" id="Phobius"/>
    </source>
</evidence>
<dbReference type="PANTHER" id="PTHR18640:SF5">
    <property type="entry name" value="SODIUM_BILE ACID COTRANSPORTER 7"/>
    <property type="match status" value="1"/>
</dbReference>
<gene>
    <name evidence="3" type="ORF">ABVK25_000408</name>
</gene>
<protein>
    <submittedName>
        <fullName evidence="3">Uncharacterized protein</fullName>
    </submittedName>
</protein>
<dbReference type="PANTHER" id="PTHR18640">
    <property type="entry name" value="SOLUTE CARRIER FAMILY 10 MEMBER 7"/>
    <property type="match status" value="1"/>
</dbReference>
<dbReference type="Gene3D" id="1.20.1530.20">
    <property type="match status" value="1"/>
</dbReference>
<evidence type="ECO:0000313" key="3">
    <source>
        <dbReference type="EMBL" id="KAL2059116.1"/>
    </source>
</evidence>
<accession>A0ABR4BQB4</accession>
<keyword evidence="4" id="KW-1185">Reference proteome</keyword>
<keyword evidence="2" id="KW-0812">Transmembrane</keyword>
<comment type="caution">
    <text evidence="3">The sequence shown here is derived from an EMBL/GenBank/DDBJ whole genome shotgun (WGS) entry which is preliminary data.</text>
</comment>
<evidence type="ECO:0000313" key="4">
    <source>
        <dbReference type="Proteomes" id="UP001590951"/>
    </source>
</evidence>
<dbReference type="InterPro" id="IPR016833">
    <property type="entry name" value="Put_Na-Bile_cotransptr"/>
</dbReference>
<name>A0ABR4BQB4_9LECA</name>